<protein>
    <submittedName>
        <fullName evidence="1">Uncharacterized protein</fullName>
    </submittedName>
</protein>
<comment type="caution">
    <text evidence="1">The sequence shown here is derived from an EMBL/GenBank/DDBJ whole genome shotgun (WGS) entry which is preliminary data.</text>
</comment>
<organism evidence="1 2">
    <name type="scientific">Caerostris darwini</name>
    <dbReference type="NCBI Taxonomy" id="1538125"/>
    <lineage>
        <taxon>Eukaryota</taxon>
        <taxon>Metazoa</taxon>
        <taxon>Ecdysozoa</taxon>
        <taxon>Arthropoda</taxon>
        <taxon>Chelicerata</taxon>
        <taxon>Arachnida</taxon>
        <taxon>Araneae</taxon>
        <taxon>Araneomorphae</taxon>
        <taxon>Entelegynae</taxon>
        <taxon>Araneoidea</taxon>
        <taxon>Araneidae</taxon>
        <taxon>Caerostris</taxon>
    </lineage>
</organism>
<dbReference type="AlphaFoldDB" id="A0AAV4NPU5"/>
<gene>
    <name evidence="1" type="ORF">CDAR_552361</name>
</gene>
<accession>A0AAV4NPU5</accession>
<dbReference type="EMBL" id="BPLQ01001760">
    <property type="protein sequence ID" value="GIX85212.1"/>
    <property type="molecule type" value="Genomic_DNA"/>
</dbReference>
<evidence type="ECO:0000313" key="2">
    <source>
        <dbReference type="Proteomes" id="UP001054837"/>
    </source>
</evidence>
<dbReference type="Proteomes" id="UP001054837">
    <property type="component" value="Unassembled WGS sequence"/>
</dbReference>
<reference evidence="1 2" key="1">
    <citation type="submission" date="2021-06" db="EMBL/GenBank/DDBJ databases">
        <title>Caerostris darwini draft genome.</title>
        <authorList>
            <person name="Kono N."/>
            <person name="Arakawa K."/>
        </authorList>
    </citation>
    <scope>NUCLEOTIDE SEQUENCE [LARGE SCALE GENOMIC DNA]</scope>
</reference>
<sequence>MVLLRKIVEICLDDYLPKWCSLKKSSKITPPPLGGNVDISKCYYKRRLNLHQSHQKAMMIYQSDKFFNYEDIKICMISISPLKVTGYLTAPSLFPMNQDLQLKIPGTIIQQAPFAEIGKTSTMRHRMFEGKRLGDNAPNVAAPPPTMETITIWQWGHG</sequence>
<name>A0AAV4NPU5_9ARAC</name>
<keyword evidence="2" id="KW-1185">Reference proteome</keyword>
<proteinExistence type="predicted"/>
<evidence type="ECO:0000313" key="1">
    <source>
        <dbReference type="EMBL" id="GIX85212.1"/>
    </source>
</evidence>